<dbReference type="RefSeq" id="WP_097806861.1">
    <property type="nucleotide sequence ID" value="NZ_FXYH01000025.1"/>
</dbReference>
<dbReference type="GO" id="GO:0016887">
    <property type="term" value="F:ATP hydrolysis activity"/>
    <property type="evidence" value="ECO:0007669"/>
    <property type="project" value="InterPro"/>
</dbReference>
<dbReference type="OrthoDB" id="9802264at2"/>
<dbReference type="InterPro" id="IPR003439">
    <property type="entry name" value="ABC_transporter-like_ATP-bd"/>
</dbReference>
<evidence type="ECO:0000256" key="2">
    <source>
        <dbReference type="ARBA" id="ARBA00022475"/>
    </source>
</evidence>
<protein>
    <submittedName>
        <fullName evidence="12">Sulfate/thiosulfate import ATP-binding protein CysA</fullName>
        <ecNumber evidence="12">3.6.3.25</ecNumber>
    </submittedName>
</protein>
<dbReference type="InterPro" id="IPR017871">
    <property type="entry name" value="ABC_transporter-like_CS"/>
</dbReference>
<dbReference type="GO" id="GO:0005524">
    <property type="term" value="F:ATP binding"/>
    <property type="evidence" value="ECO:0007669"/>
    <property type="project" value="UniProtKB-KW"/>
</dbReference>
<evidence type="ECO:0000259" key="10">
    <source>
        <dbReference type="PROSITE" id="PS50893"/>
    </source>
</evidence>
<evidence type="ECO:0000256" key="8">
    <source>
        <dbReference type="ARBA" id="ARBA00023136"/>
    </source>
</evidence>
<keyword evidence="5" id="KW-0547">Nucleotide-binding</keyword>
<dbReference type="EC" id="3.6.3.25" evidence="12"/>
<keyword evidence="1" id="KW-0813">Transport</keyword>
<keyword evidence="8" id="KW-0472">Membrane</keyword>
<dbReference type="GO" id="GO:0015098">
    <property type="term" value="F:molybdate ion transmembrane transporter activity"/>
    <property type="evidence" value="ECO:0007669"/>
    <property type="project" value="InterPro"/>
</dbReference>
<dbReference type="InterPro" id="IPR003593">
    <property type="entry name" value="AAA+_ATPase"/>
</dbReference>
<evidence type="ECO:0000313" key="12">
    <source>
        <dbReference type="EMBL" id="SMX50010.1"/>
    </source>
</evidence>
<dbReference type="EMBL" id="FXYH01000025">
    <property type="protein sequence ID" value="SMX50010.1"/>
    <property type="molecule type" value="Genomic_DNA"/>
</dbReference>
<evidence type="ECO:0000256" key="9">
    <source>
        <dbReference type="PROSITE-ProRule" id="PRU01213"/>
    </source>
</evidence>
<dbReference type="Pfam" id="PF00005">
    <property type="entry name" value="ABC_tran"/>
    <property type="match status" value="1"/>
</dbReference>
<dbReference type="Proteomes" id="UP000220836">
    <property type="component" value="Unassembled WGS sequence"/>
</dbReference>
<proteinExistence type="predicted"/>
<keyword evidence="12" id="KW-0378">Hydrolase</keyword>
<accession>A0A238L583</accession>
<dbReference type="PROSITE" id="PS51866">
    <property type="entry name" value="MOP"/>
    <property type="match status" value="1"/>
</dbReference>
<dbReference type="SUPFAM" id="SSF50331">
    <property type="entry name" value="MOP-like"/>
    <property type="match status" value="1"/>
</dbReference>
<dbReference type="Gene3D" id="2.40.50.100">
    <property type="match status" value="1"/>
</dbReference>
<dbReference type="InterPro" id="IPR027417">
    <property type="entry name" value="P-loop_NTPase"/>
</dbReference>
<sequence>MSLSVAIQHSVGETNFSIKFDAPDGLTALFGRSGAGKTTVINAVAGLLRPQTGKVVVNGRVLFDSNNGTNVAPHKRRLGYIFQEARLFPHLSVRQNLKYGRWFASQSARTESIDRVVDMLGIGSLLDRAPNGLSGGEKQRVAIGRALLAGPELILADEPLAALDAARKAEILPYFETLRDEARIPILYVSHSATEVARLATTVVALEDGKVAQQGSASEVLSDPSFTPTGVRAAGAILEAIISKHHADGLTELDACGVPLLLPRLSKPIGMRVRVRITAQDVILSKDRPTGLSALNILPGRIISMRTGDGPGAMVSIQTPAGKILARITRRSANSLGLNIGSECHAVVKSVSVAPQDIGGA</sequence>
<evidence type="ECO:0000256" key="5">
    <source>
        <dbReference type="ARBA" id="ARBA00022741"/>
    </source>
</evidence>
<dbReference type="InterPro" id="IPR005116">
    <property type="entry name" value="Transp-assoc_OB_typ1"/>
</dbReference>
<keyword evidence="13" id="KW-1185">Reference proteome</keyword>
<keyword evidence="6 12" id="KW-0067">ATP-binding</keyword>
<dbReference type="Gene3D" id="3.40.50.300">
    <property type="entry name" value="P-loop containing nucleotide triphosphate hydrolases"/>
    <property type="match status" value="1"/>
</dbReference>
<dbReference type="InterPro" id="IPR011868">
    <property type="entry name" value="ModC_ABC_ATP-bd"/>
</dbReference>
<evidence type="ECO:0000256" key="6">
    <source>
        <dbReference type="ARBA" id="ARBA00022840"/>
    </source>
</evidence>
<dbReference type="Pfam" id="PF03459">
    <property type="entry name" value="TOBE"/>
    <property type="match status" value="1"/>
</dbReference>
<dbReference type="PANTHER" id="PTHR43514">
    <property type="entry name" value="ABC TRANSPORTER I FAMILY MEMBER 10"/>
    <property type="match status" value="1"/>
</dbReference>
<dbReference type="PROSITE" id="PS00211">
    <property type="entry name" value="ABC_TRANSPORTER_1"/>
    <property type="match status" value="1"/>
</dbReference>
<keyword evidence="3 9" id="KW-0500">Molybdenum</keyword>
<evidence type="ECO:0000256" key="7">
    <source>
        <dbReference type="ARBA" id="ARBA00022967"/>
    </source>
</evidence>
<reference evidence="12 13" key="1">
    <citation type="submission" date="2017-05" db="EMBL/GenBank/DDBJ databases">
        <authorList>
            <person name="Song R."/>
            <person name="Chenine A.L."/>
            <person name="Ruprecht R.M."/>
        </authorList>
    </citation>
    <scope>NUCLEOTIDE SEQUENCE [LARGE SCALE GENOMIC DNA]</scope>
    <source>
        <strain evidence="12 13">CECT 8663</strain>
    </source>
</reference>
<dbReference type="PROSITE" id="PS50893">
    <property type="entry name" value="ABC_TRANSPORTER_2"/>
    <property type="match status" value="1"/>
</dbReference>
<evidence type="ECO:0000313" key="13">
    <source>
        <dbReference type="Proteomes" id="UP000220836"/>
    </source>
</evidence>
<dbReference type="PANTHER" id="PTHR43514:SF4">
    <property type="entry name" value="ABC TRANSPORTER I FAMILY MEMBER 10"/>
    <property type="match status" value="1"/>
</dbReference>
<dbReference type="GO" id="GO:0016020">
    <property type="term" value="C:membrane"/>
    <property type="evidence" value="ECO:0007669"/>
    <property type="project" value="InterPro"/>
</dbReference>
<dbReference type="InterPro" id="IPR004606">
    <property type="entry name" value="Mop_domain"/>
</dbReference>
<gene>
    <name evidence="12" type="primary">cysA_3</name>
    <name evidence="12" type="ORF">PEV8663_04448</name>
</gene>
<keyword evidence="7" id="KW-1278">Translocase</keyword>
<dbReference type="GO" id="GO:0140359">
    <property type="term" value="F:ABC-type transporter activity"/>
    <property type="evidence" value="ECO:0007669"/>
    <property type="project" value="InterPro"/>
</dbReference>
<keyword evidence="4" id="KW-0997">Cell inner membrane</keyword>
<dbReference type="InterPro" id="IPR050334">
    <property type="entry name" value="Molybdenum_import_ModC"/>
</dbReference>
<dbReference type="SUPFAM" id="SSF52540">
    <property type="entry name" value="P-loop containing nucleoside triphosphate hydrolases"/>
    <property type="match status" value="1"/>
</dbReference>
<dbReference type="InterPro" id="IPR008995">
    <property type="entry name" value="Mo/tungstate-bd_C_term_dom"/>
</dbReference>
<evidence type="ECO:0000259" key="11">
    <source>
        <dbReference type="PROSITE" id="PS51866"/>
    </source>
</evidence>
<evidence type="ECO:0000256" key="4">
    <source>
        <dbReference type="ARBA" id="ARBA00022519"/>
    </source>
</evidence>
<organism evidence="12 13">
    <name type="scientific">Pelagimonas varians</name>
    <dbReference type="NCBI Taxonomy" id="696760"/>
    <lineage>
        <taxon>Bacteria</taxon>
        <taxon>Pseudomonadati</taxon>
        <taxon>Pseudomonadota</taxon>
        <taxon>Alphaproteobacteria</taxon>
        <taxon>Rhodobacterales</taxon>
        <taxon>Roseobacteraceae</taxon>
        <taxon>Pelagimonas</taxon>
    </lineage>
</organism>
<feature type="domain" description="ABC transporter" evidence="10">
    <location>
        <begin position="1"/>
        <end position="233"/>
    </location>
</feature>
<name>A0A238L583_9RHOB</name>
<keyword evidence="2" id="KW-1003">Cell membrane</keyword>
<dbReference type="AlphaFoldDB" id="A0A238L583"/>
<feature type="domain" description="Mop" evidence="11">
    <location>
        <begin position="291"/>
        <end position="357"/>
    </location>
</feature>
<evidence type="ECO:0000256" key="3">
    <source>
        <dbReference type="ARBA" id="ARBA00022505"/>
    </source>
</evidence>
<dbReference type="SMART" id="SM00382">
    <property type="entry name" value="AAA"/>
    <property type="match status" value="1"/>
</dbReference>
<dbReference type="NCBIfam" id="TIGR02142">
    <property type="entry name" value="modC_ABC"/>
    <property type="match status" value="1"/>
</dbReference>
<evidence type="ECO:0000256" key="1">
    <source>
        <dbReference type="ARBA" id="ARBA00022448"/>
    </source>
</evidence>